<gene>
    <name evidence="2" type="ORF">M430DRAFT_59454</name>
</gene>
<protein>
    <submittedName>
        <fullName evidence="2">Uncharacterized protein</fullName>
    </submittedName>
</protein>
<sequence>MCIKHVATFENCGHASEYVETEGCFSKNCANPREQKAYYETQTCLACTGDEPPGPRYDGPTLYYKHCYLSTICDHEYEHAFTDAERDPTEEDHVLVTPVLYELCPDCTEKGYDARPGGTNPPPKTISIIPQDFRDLQRWKGAAVASVRPEGALPGYTTHAPSSILRATGYPSTSPDPTIKVSGSVLHSPRAPTSAPRKTFQCPPAEPSKGPSEPAMTAAKLLARGPPTHVSASAFYDTADGAAARARLGSATAIPKETTSSSTRPYARQVLHSRTMAPLTGSESSGNFRDVIRTRAARD</sequence>
<dbReference type="EMBL" id="KZ679012">
    <property type="protein sequence ID" value="PSS17080.1"/>
    <property type="molecule type" value="Genomic_DNA"/>
</dbReference>
<evidence type="ECO:0000313" key="2">
    <source>
        <dbReference type="EMBL" id="PSS17080.1"/>
    </source>
</evidence>
<dbReference type="Proteomes" id="UP000241818">
    <property type="component" value="Unassembled WGS sequence"/>
</dbReference>
<feature type="region of interest" description="Disordered" evidence="1">
    <location>
        <begin position="185"/>
        <end position="214"/>
    </location>
</feature>
<dbReference type="InParanoid" id="A0A2T3B0Z6"/>
<accession>A0A2T3B0Z6</accession>
<evidence type="ECO:0000256" key="1">
    <source>
        <dbReference type="SAM" id="MobiDB-lite"/>
    </source>
</evidence>
<name>A0A2T3B0Z6_AMORE</name>
<proteinExistence type="predicted"/>
<dbReference type="GeneID" id="36576880"/>
<reference evidence="2 3" key="1">
    <citation type="journal article" date="2018" name="New Phytol.">
        <title>Comparative genomics and transcriptomics depict ericoid mycorrhizal fungi as versatile saprotrophs and plant mutualists.</title>
        <authorList>
            <person name="Martino E."/>
            <person name="Morin E."/>
            <person name="Grelet G.A."/>
            <person name="Kuo A."/>
            <person name="Kohler A."/>
            <person name="Daghino S."/>
            <person name="Barry K.W."/>
            <person name="Cichocki N."/>
            <person name="Clum A."/>
            <person name="Dockter R.B."/>
            <person name="Hainaut M."/>
            <person name="Kuo R.C."/>
            <person name="LaButti K."/>
            <person name="Lindahl B.D."/>
            <person name="Lindquist E.A."/>
            <person name="Lipzen A."/>
            <person name="Khouja H.R."/>
            <person name="Magnuson J."/>
            <person name="Murat C."/>
            <person name="Ohm R.A."/>
            <person name="Singer S.W."/>
            <person name="Spatafora J.W."/>
            <person name="Wang M."/>
            <person name="Veneault-Fourrey C."/>
            <person name="Henrissat B."/>
            <person name="Grigoriev I.V."/>
            <person name="Martin F.M."/>
            <person name="Perotto S."/>
        </authorList>
    </citation>
    <scope>NUCLEOTIDE SEQUENCE [LARGE SCALE GENOMIC DNA]</scope>
    <source>
        <strain evidence="2 3">ATCC 22711</strain>
    </source>
</reference>
<evidence type="ECO:0000313" key="3">
    <source>
        <dbReference type="Proteomes" id="UP000241818"/>
    </source>
</evidence>
<feature type="region of interest" description="Disordered" evidence="1">
    <location>
        <begin position="253"/>
        <end position="299"/>
    </location>
</feature>
<dbReference type="RefSeq" id="XP_024720588.1">
    <property type="nucleotide sequence ID" value="XM_024868799.1"/>
</dbReference>
<organism evidence="2 3">
    <name type="scientific">Amorphotheca resinae ATCC 22711</name>
    <dbReference type="NCBI Taxonomy" id="857342"/>
    <lineage>
        <taxon>Eukaryota</taxon>
        <taxon>Fungi</taxon>
        <taxon>Dikarya</taxon>
        <taxon>Ascomycota</taxon>
        <taxon>Pezizomycotina</taxon>
        <taxon>Leotiomycetes</taxon>
        <taxon>Helotiales</taxon>
        <taxon>Amorphothecaceae</taxon>
        <taxon>Amorphotheca</taxon>
    </lineage>
</organism>
<dbReference type="AlphaFoldDB" id="A0A2T3B0Z6"/>
<dbReference type="OrthoDB" id="10558157at2759"/>
<feature type="compositionally biased region" description="Basic and acidic residues" evidence="1">
    <location>
        <begin position="290"/>
        <end position="299"/>
    </location>
</feature>
<keyword evidence="3" id="KW-1185">Reference proteome</keyword>